<sequence length="188" mass="20683">MAKKSALIVMDMQNGIINGLEEKEKEAVIKGNQQAIADARTNQIPVIFVRVAFTGNYLEVSENNKMFSQFKSSGQPMDKSDANTQIIDALQIESTDPIVVKHRLSAFTGSNLEVLLRGMNIGHIVLTGVSTSGVVLSTAVEAADKDYKITILADAVTDNDQQKHQFLLEHILTRYAAIDTTVDWFSKL</sequence>
<dbReference type="InterPro" id="IPR050272">
    <property type="entry name" value="Isochorismatase-like_hydrls"/>
</dbReference>
<dbReference type="EMBL" id="QYJN01000001">
    <property type="protein sequence ID" value="RIP37243.1"/>
    <property type="molecule type" value="Genomic_DNA"/>
</dbReference>
<evidence type="ECO:0000313" key="5">
    <source>
        <dbReference type="Proteomes" id="UP000265541"/>
    </source>
</evidence>
<organism evidence="4 5">
    <name type="scientific">Staphylococcus gallinarum</name>
    <dbReference type="NCBI Taxonomy" id="1293"/>
    <lineage>
        <taxon>Bacteria</taxon>
        <taxon>Bacillati</taxon>
        <taxon>Bacillota</taxon>
        <taxon>Bacilli</taxon>
        <taxon>Bacillales</taxon>
        <taxon>Staphylococcaceae</taxon>
        <taxon>Staphylococcus</taxon>
    </lineage>
</organism>
<dbReference type="SUPFAM" id="SSF52499">
    <property type="entry name" value="Isochorismatase-like hydrolases"/>
    <property type="match status" value="1"/>
</dbReference>
<dbReference type="InterPro" id="IPR000868">
    <property type="entry name" value="Isochorismatase-like_dom"/>
</dbReference>
<proteinExistence type="inferred from homology"/>
<evidence type="ECO:0000256" key="1">
    <source>
        <dbReference type="ARBA" id="ARBA00006336"/>
    </source>
</evidence>
<keyword evidence="2 4" id="KW-0378">Hydrolase</keyword>
<gene>
    <name evidence="4" type="ORF">BUZ14_01460</name>
</gene>
<dbReference type="Gene3D" id="3.40.50.850">
    <property type="entry name" value="Isochorismatase-like"/>
    <property type="match status" value="1"/>
</dbReference>
<feature type="domain" description="Isochorismatase-like" evidence="3">
    <location>
        <begin position="5"/>
        <end position="178"/>
    </location>
</feature>
<dbReference type="Proteomes" id="UP000265541">
    <property type="component" value="Unassembled WGS sequence"/>
</dbReference>
<dbReference type="AlphaFoldDB" id="A0A3A0VP91"/>
<dbReference type="PRINTS" id="PR01398">
    <property type="entry name" value="ISCHRISMTASE"/>
</dbReference>
<comment type="caution">
    <text evidence="4">The sequence shown here is derived from an EMBL/GenBank/DDBJ whole genome shotgun (WGS) entry which is preliminary data.</text>
</comment>
<reference evidence="4 5" key="1">
    <citation type="journal article" date="2016" name="Front. Microbiol.">
        <title>Comprehensive Phylogenetic Analysis of Bovine Non-aureus Staphylococci Species Based on Whole-Genome Sequencing.</title>
        <authorList>
            <person name="Naushad S."/>
            <person name="Barkema H.W."/>
            <person name="Luby C."/>
            <person name="Condas L.A."/>
            <person name="Nobrega D.B."/>
            <person name="Carson D.A."/>
            <person name="De Buck J."/>
        </authorList>
    </citation>
    <scope>NUCLEOTIDE SEQUENCE [LARGE SCALE GENOMIC DNA]</scope>
    <source>
        <strain evidence="4 5">SNUC 4781</strain>
    </source>
</reference>
<dbReference type="PANTHER" id="PTHR43540">
    <property type="entry name" value="PEROXYUREIDOACRYLATE/UREIDOACRYLATE AMIDOHYDROLASE-RELATED"/>
    <property type="match status" value="1"/>
</dbReference>
<dbReference type="RefSeq" id="WP_119484057.1">
    <property type="nucleotide sequence ID" value="NZ_QYJN01000001.1"/>
</dbReference>
<dbReference type="Pfam" id="PF00857">
    <property type="entry name" value="Isochorismatase"/>
    <property type="match status" value="1"/>
</dbReference>
<name>A0A3A0VP91_STAGA</name>
<comment type="similarity">
    <text evidence="1">Belongs to the isochorismatase family.</text>
</comment>
<evidence type="ECO:0000256" key="2">
    <source>
        <dbReference type="ARBA" id="ARBA00022801"/>
    </source>
</evidence>
<dbReference type="CDD" id="cd00431">
    <property type="entry name" value="cysteine_hydrolases"/>
    <property type="match status" value="1"/>
</dbReference>
<accession>A0A3A0VP91</accession>
<dbReference type="OrthoDB" id="257098at2"/>
<dbReference type="InterPro" id="IPR016291">
    <property type="entry name" value="Isochorismatase"/>
</dbReference>
<dbReference type="InterPro" id="IPR036380">
    <property type="entry name" value="Isochorismatase-like_sf"/>
</dbReference>
<dbReference type="GO" id="GO:0008908">
    <property type="term" value="F:isochorismatase activity"/>
    <property type="evidence" value="ECO:0007669"/>
    <property type="project" value="InterPro"/>
</dbReference>
<evidence type="ECO:0000259" key="3">
    <source>
        <dbReference type="Pfam" id="PF00857"/>
    </source>
</evidence>
<protein>
    <submittedName>
        <fullName evidence="4">Cysteine hydrolase</fullName>
    </submittedName>
</protein>
<evidence type="ECO:0000313" key="4">
    <source>
        <dbReference type="EMBL" id="RIP37243.1"/>
    </source>
</evidence>
<dbReference type="PANTHER" id="PTHR43540:SF7">
    <property type="entry name" value="ISOCHORISMATASE FAMILY PROTEIN YECD"/>
    <property type="match status" value="1"/>
</dbReference>